<feature type="compositionally biased region" description="Acidic residues" evidence="3">
    <location>
        <begin position="54"/>
        <end position="71"/>
    </location>
</feature>
<sequence>MKKSADKSNKMEDAEVTPNDNTQPSSRSSRDEFFDASQYAFFGRNVSQEVELGGLEEEDGGDQFEDGEDTLDSLVDRDELAGQDAGAEWDSVSDLTSSFAKLNSASPRREEVPRSGLDEGRQFLSNRDAAVPRERSFETAPAHNWLERSIVDREVDAGARKWWPNHQHQPVQGLDFDGMPLGPPVHQQPGQAQLRQQQWWNNDPSLPHMSPPSALEGAYPPARAHQRAATPPGHQSGQYRQPMAAPSNLAHIGGGVIPSHIVYGPGQSPFTSAGHILPTVQPQSGPWAQRPSVSAVPGNSVPQQMPLMPPQVMLQYNRQQPPLHSSPLPPYGQIPYGGSPPPGADHAMQKMNEAGMPREFWDQREQRFDPQFRPRQNHHRNHPQNLPSDGGRAVQNGLHHFRSKYMTAEEIENIVRIQWAATHGSDPYIDDYYHQAVQAKMAGGTPHGRRHFAPSHPRDMPSHARAAAEPHAYLQLDALGRVPYSSIRRPRPLLEVDAARSDGMNMGDHVNGDLGIEGMSPQRPLEQEPMLAARIAVEDGLCLLLDVDDIDRLLAVQQHPDGGAQLRRRRQILLEGLASSLQLADPLGNTSDLGNRILNGRFVGLNPKDDLVFLRLVSLPKGKKLLTRYLQLLNPGSELVQLVCMAVCRHLRFLFSGPQSDAGAAATTAALANAVALAVLGMDLPSLSACLLSVVLASEAAHLRPIGAPAGDGAAVILRSLLEKASMVRRDRHAFHTPQSLTIWQHAFDAFFSVLTKYCTNKYDSVIHSLMMLYPGNIPAINTAADEALKKEIPVELLQATLPHTSEQQRKLLYDLITNRAGAMSGLSNQSADSHSSNTATVRG</sequence>
<dbReference type="GO" id="GO:0033962">
    <property type="term" value="P:P-body assembly"/>
    <property type="evidence" value="ECO:0000318"/>
    <property type="project" value="GO_Central"/>
</dbReference>
<dbReference type="RefSeq" id="XP_024363989.1">
    <property type="nucleotide sequence ID" value="XM_024508221.2"/>
</dbReference>
<feature type="region of interest" description="Disordered" evidence="3">
    <location>
        <begin position="1"/>
        <end position="33"/>
    </location>
</feature>
<reference evidence="4 6" key="2">
    <citation type="journal article" date="2018" name="Plant J.">
        <title>The Physcomitrella patens chromosome-scale assembly reveals moss genome structure and evolution.</title>
        <authorList>
            <person name="Lang D."/>
            <person name="Ullrich K.K."/>
            <person name="Murat F."/>
            <person name="Fuchs J."/>
            <person name="Jenkins J."/>
            <person name="Haas F.B."/>
            <person name="Piednoel M."/>
            <person name="Gundlach H."/>
            <person name="Van Bel M."/>
            <person name="Meyberg R."/>
            <person name="Vives C."/>
            <person name="Morata J."/>
            <person name="Symeonidi A."/>
            <person name="Hiss M."/>
            <person name="Muchero W."/>
            <person name="Kamisugi Y."/>
            <person name="Saleh O."/>
            <person name="Blanc G."/>
            <person name="Decker E.L."/>
            <person name="van Gessel N."/>
            <person name="Grimwood J."/>
            <person name="Hayes R.D."/>
            <person name="Graham S.W."/>
            <person name="Gunter L.E."/>
            <person name="McDaniel S.F."/>
            <person name="Hoernstein S.N.W."/>
            <person name="Larsson A."/>
            <person name="Li F.W."/>
            <person name="Perroud P.F."/>
            <person name="Phillips J."/>
            <person name="Ranjan P."/>
            <person name="Rokshar D.S."/>
            <person name="Rothfels C.J."/>
            <person name="Schneider L."/>
            <person name="Shu S."/>
            <person name="Stevenson D.W."/>
            <person name="Thummler F."/>
            <person name="Tillich M."/>
            <person name="Villarreal Aguilar J.C."/>
            <person name="Widiez T."/>
            <person name="Wong G.K."/>
            <person name="Wymore A."/>
            <person name="Zhang Y."/>
            <person name="Zimmer A.D."/>
            <person name="Quatrano R.S."/>
            <person name="Mayer K.F.X."/>
            <person name="Goodstein D."/>
            <person name="Casacuberta J.M."/>
            <person name="Vandepoele K."/>
            <person name="Reski R."/>
            <person name="Cuming A.C."/>
            <person name="Tuskan G.A."/>
            <person name="Maumus F."/>
            <person name="Salse J."/>
            <person name="Schmutz J."/>
            <person name="Rensing S.A."/>
        </authorList>
    </citation>
    <scope>NUCLEOTIDE SEQUENCE [LARGE SCALE GENOMIC DNA]</scope>
    <source>
        <strain evidence="5 6">cv. Gransden 2004</strain>
    </source>
</reference>
<evidence type="ECO:0008006" key="7">
    <source>
        <dbReference type="Google" id="ProtNLM"/>
    </source>
</evidence>
<dbReference type="EnsemblPlants" id="Pp3c24_12870V3.2">
    <property type="protein sequence ID" value="Pp3c24_12870V3.2"/>
    <property type="gene ID" value="Pp3c24_12870"/>
</dbReference>
<dbReference type="PANTHER" id="PTHR21551">
    <property type="entry name" value="TOPOISOMERASE II-ASSOCIATED PROTEIN PAT1"/>
    <property type="match status" value="1"/>
</dbReference>
<keyword evidence="6" id="KW-1185">Reference proteome</keyword>
<dbReference type="OrthoDB" id="74835at2759"/>
<dbReference type="EnsemblPlants" id="Pp3c24_12870V3.1">
    <property type="protein sequence ID" value="Pp3c24_12870V3.1"/>
    <property type="gene ID" value="Pp3c24_12870"/>
</dbReference>
<name>A0A2K1IGL5_PHYPA</name>
<reference evidence="5" key="3">
    <citation type="submission" date="2020-12" db="UniProtKB">
        <authorList>
            <consortium name="EnsemblPlants"/>
        </authorList>
    </citation>
    <scope>IDENTIFICATION</scope>
</reference>
<feature type="region of interest" description="Disordered" evidence="3">
    <location>
        <begin position="371"/>
        <end position="394"/>
    </location>
</feature>
<feature type="compositionally biased region" description="Basic and acidic residues" evidence="3">
    <location>
        <begin position="107"/>
        <end position="121"/>
    </location>
</feature>
<gene>
    <name evidence="5" type="primary">LOC112276682</name>
    <name evidence="4" type="ORF">PHYPA_029002</name>
</gene>
<dbReference type="GO" id="GO:0003723">
    <property type="term" value="F:RNA binding"/>
    <property type="evidence" value="ECO:0000318"/>
    <property type="project" value="GO_Central"/>
</dbReference>
<evidence type="ECO:0000256" key="1">
    <source>
        <dbReference type="ARBA" id="ARBA00004201"/>
    </source>
</evidence>
<dbReference type="InterPro" id="IPR039900">
    <property type="entry name" value="Pat1-like"/>
</dbReference>
<keyword evidence="2" id="KW-0963">Cytoplasm</keyword>
<dbReference type="EMBL" id="ABEU02000024">
    <property type="protein sequence ID" value="PNR28410.1"/>
    <property type="molecule type" value="Genomic_DNA"/>
</dbReference>
<dbReference type="PANTHER" id="PTHR21551:SF0">
    <property type="entry name" value="PROTEIN ASSOCIATED WITH TOPO II RELATED-1, ISOFORM A"/>
    <property type="match status" value="1"/>
</dbReference>
<evidence type="ECO:0000313" key="6">
    <source>
        <dbReference type="Proteomes" id="UP000006727"/>
    </source>
</evidence>
<reference evidence="4 6" key="1">
    <citation type="journal article" date="2008" name="Science">
        <title>The Physcomitrella genome reveals evolutionary insights into the conquest of land by plants.</title>
        <authorList>
            <person name="Rensing S."/>
            <person name="Lang D."/>
            <person name="Zimmer A."/>
            <person name="Terry A."/>
            <person name="Salamov A."/>
            <person name="Shapiro H."/>
            <person name="Nishiyama T."/>
            <person name="Perroud P.-F."/>
            <person name="Lindquist E."/>
            <person name="Kamisugi Y."/>
            <person name="Tanahashi T."/>
            <person name="Sakakibara K."/>
            <person name="Fujita T."/>
            <person name="Oishi K."/>
            <person name="Shin-I T."/>
            <person name="Kuroki Y."/>
            <person name="Toyoda A."/>
            <person name="Suzuki Y."/>
            <person name="Hashimoto A."/>
            <person name="Yamaguchi K."/>
            <person name="Sugano A."/>
            <person name="Kohara Y."/>
            <person name="Fujiyama A."/>
            <person name="Anterola A."/>
            <person name="Aoki S."/>
            <person name="Ashton N."/>
            <person name="Barbazuk W.B."/>
            <person name="Barker E."/>
            <person name="Bennetzen J."/>
            <person name="Bezanilla M."/>
            <person name="Blankenship R."/>
            <person name="Cho S.H."/>
            <person name="Dutcher S."/>
            <person name="Estelle M."/>
            <person name="Fawcett J.A."/>
            <person name="Gundlach H."/>
            <person name="Hanada K."/>
            <person name="Heyl A."/>
            <person name="Hicks K.A."/>
            <person name="Hugh J."/>
            <person name="Lohr M."/>
            <person name="Mayer K."/>
            <person name="Melkozernov A."/>
            <person name="Murata T."/>
            <person name="Nelson D."/>
            <person name="Pils B."/>
            <person name="Prigge M."/>
            <person name="Reiss B."/>
            <person name="Renner T."/>
            <person name="Rombauts S."/>
            <person name="Rushton P."/>
            <person name="Sanderfoot A."/>
            <person name="Schween G."/>
            <person name="Shiu S.-H."/>
            <person name="Stueber K."/>
            <person name="Theodoulou F.L."/>
            <person name="Tu H."/>
            <person name="Van de Peer Y."/>
            <person name="Verrier P.J."/>
            <person name="Waters E."/>
            <person name="Wood A."/>
            <person name="Yang L."/>
            <person name="Cove D."/>
            <person name="Cuming A."/>
            <person name="Hasebe M."/>
            <person name="Lucas S."/>
            <person name="Mishler D.B."/>
            <person name="Reski R."/>
            <person name="Grigoriev I."/>
            <person name="Quatrano R.S."/>
            <person name="Boore J.L."/>
        </authorList>
    </citation>
    <scope>NUCLEOTIDE SEQUENCE [LARGE SCALE GENOMIC DNA]</scope>
    <source>
        <strain evidence="5 6">cv. Gransden 2004</strain>
    </source>
</reference>
<dbReference type="EnsemblPlants" id="Pp3c24_12870V3.3">
    <property type="protein sequence ID" value="Pp3c24_12870V3.3"/>
    <property type="gene ID" value="Pp3c24_12870"/>
</dbReference>
<proteinExistence type="predicted"/>
<dbReference type="Gramene" id="Pp3c24_12870V3.2">
    <property type="protein sequence ID" value="Pp3c24_12870V3.2"/>
    <property type="gene ID" value="Pp3c24_12870"/>
</dbReference>
<feature type="region of interest" description="Disordered" evidence="3">
    <location>
        <begin position="201"/>
        <end position="251"/>
    </location>
</feature>
<feature type="compositionally biased region" description="Basic and acidic residues" evidence="3">
    <location>
        <begin position="1"/>
        <end position="13"/>
    </location>
</feature>
<evidence type="ECO:0000256" key="3">
    <source>
        <dbReference type="SAM" id="MobiDB-lite"/>
    </source>
</evidence>
<dbReference type="AlphaFoldDB" id="A0A2K1IGL5"/>
<evidence type="ECO:0000256" key="2">
    <source>
        <dbReference type="ARBA" id="ARBA00022490"/>
    </source>
</evidence>
<feature type="compositionally biased region" description="Polar residues" evidence="3">
    <location>
        <begin position="18"/>
        <end position="27"/>
    </location>
</feature>
<evidence type="ECO:0000313" key="5">
    <source>
        <dbReference type="EnsemblPlants" id="Pp3c24_12870V3.1"/>
    </source>
</evidence>
<feature type="region of interest" description="Disordered" evidence="3">
    <location>
        <begin position="50"/>
        <end position="136"/>
    </location>
</feature>
<dbReference type="Proteomes" id="UP000006727">
    <property type="component" value="Chromosome 24"/>
</dbReference>
<evidence type="ECO:0000313" key="4">
    <source>
        <dbReference type="EMBL" id="PNR28410.1"/>
    </source>
</evidence>
<accession>A0A2K1IGL5</accession>
<dbReference type="GO" id="GO:0000932">
    <property type="term" value="C:P-body"/>
    <property type="evidence" value="ECO:0000318"/>
    <property type="project" value="GO_Central"/>
</dbReference>
<dbReference type="Gramene" id="Pp3c24_12870V3.3">
    <property type="protein sequence ID" value="Pp3c24_12870V3.3"/>
    <property type="gene ID" value="Pp3c24_12870"/>
</dbReference>
<comment type="subcellular location">
    <subcellularLocation>
        <location evidence="1">Cytoplasm</location>
        <location evidence="1">P-body</location>
    </subcellularLocation>
</comment>
<feature type="region of interest" description="Disordered" evidence="3">
    <location>
        <begin position="443"/>
        <end position="462"/>
    </location>
</feature>
<dbReference type="Gramene" id="Pp3c24_12870V3.1">
    <property type="protein sequence ID" value="Pp3c24_12870V3.1"/>
    <property type="gene ID" value="Pp3c24_12870"/>
</dbReference>
<protein>
    <recommendedName>
        <fullName evidence="7">mRNA decay factor PAT1 domain-containing protein</fullName>
    </recommendedName>
</protein>
<organism evidence="4">
    <name type="scientific">Physcomitrium patens</name>
    <name type="common">Spreading-leaved earth moss</name>
    <name type="synonym">Physcomitrella patens</name>
    <dbReference type="NCBI Taxonomy" id="3218"/>
    <lineage>
        <taxon>Eukaryota</taxon>
        <taxon>Viridiplantae</taxon>
        <taxon>Streptophyta</taxon>
        <taxon>Embryophyta</taxon>
        <taxon>Bryophyta</taxon>
        <taxon>Bryophytina</taxon>
        <taxon>Bryopsida</taxon>
        <taxon>Funariidae</taxon>
        <taxon>Funariales</taxon>
        <taxon>Funariaceae</taxon>
        <taxon>Physcomitrium</taxon>
    </lineage>
</organism>
<feature type="compositionally biased region" description="Polar residues" evidence="3">
    <location>
        <begin position="93"/>
        <end position="106"/>
    </location>
</feature>
<dbReference type="GO" id="GO:0000290">
    <property type="term" value="P:deadenylation-dependent decapping of nuclear-transcribed mRNA"/>
    <property type="evidence" value="ECO:0000318"/>
    <property type="project" value="GO_Central"/>
</dbReference>
<dbReference type="GeneID" id="112276682"/>